<reference evidence="1 2" key="1">
    <citation type="submission" date="2013-01" db="EMBL/GenBank/DDBJ databases">
        <authorList>
            <person name="Harkins D.M."/>
            <person name="Durkin A.S."/>
            <person name="Brinkac L.M."/>
            <person name="Haft D.H."/>
            <person name="Selengut J.D."/>
            <person name="Sanka R."/>
            <person name="DePew J."/>
            <person name="Purushe J."/>
            <person name="Hospenthal D.R."/>
            <person name="Murray C.K."/>
            <person name="Pimentel G."/>
            <person name="Wasfy M."/>
            <person name="Vinetz J.M."/>
            <person name="Sutton G.G."/>
            <person name="Nierman W.C."/>
            <person name="Fouts D.E."/>
        </authorList>
    </citation>
    <scope>NUCLEOTIDE SEQUENCE [LARGE SCALE GENOMIC DNA]</scope>
    <source>
        <strain evidence="1 2">2006001855</strain>
    </source>
</reference>
<evidence type="ECO:0000313" key="2">
    <source>
        <dbReference type="Proteomes" id="UP000012101"/>
    </source>
</evidence>
<dbReference type="Proteomes" id="UP000012101">
    <property type="component" value="Unassembled WGS sequence"/>
</dbReference>
<evidence type="ECO:0000313" key="1">
    <source>
        <dbReference type="EMBL" id="EMM71521.1"/>
    </source>
</evidence>
<name>M6FXQ4_9LEPT</name>
<protein>
    <submittedName>
        <fullName evidence="1">Uncharacterized protein</fullName>
    </submittedName>
</protein>
<sequence>METELTLEELRELSYLVWKTTTKFRVEIDSWERLKMFGADISEILLDQTKREFELFNALETKLEKMKLMSLETV</sequence>
<organism evidence="1 2">
    <name type="scientific">Leptospira weilii str. 2006001855</name>
    <dbReference type="NCBI Taxonomy" id="996804"/>
    <lineage>
        <taxon>Bacteria</taxon>
        <taxon>Pseudomonadati</taxon>
        <taxon>Spirochaetota</taxon>
        <taxon>Spirochaetia</taxon>
        <taxon>Leptospirales</taxon>
        <taxon>Leptospiraceae</taxon>
        <taxon>Leptospira</taxon>
    </lineage>
</organism>
<dbReference type="EMBL" id="AFJM02000046">
    <property type="protein sequence ID" value="EMM71521.1"/>
    <property type="molecule type" value="Genomic_DNA"/>
</dbReference>
<proteinExistence type="predicted"/>
<dbReference type="AlphaFoldDB" id="M6FXQ4"/>
<gene>
    <name evidence="1" type="ORF">LEP1GSC038_0334</name>
</gene>
<accession>M6FXQ4</accession>
<comment type="caution">
    <text evidence="1">The sequence shown here is derived from an EMBL/GenBank/DDBJ whole genome shotgun (WGS) entry which is preliminary data.</text>
</comment>